<keyword evidence="3" id="KW-1185">Reference proteome</keyword>
<organism evidence="3">
    <name type="scientific">Atelocyanobacterium thalassa (isolate ALOHA)</name>
    <dbReference type="NCBI Taxonomy" id="1453429"/>
    <lineage>
        <taxon>Bacteria</taxon>
        <taxon>Bacillati</taxon>
        <taxon>Cyanobacteriota</taxon>
        <taxon>Cyanophyceae</taxon>
        <taxon>Oscillatoriophycideae</taxon>
        <taxon>Chroococcales</taxon>
        <taxon>Aphanothecaceae</taxon>
        <taxon>Candidatus Atelocyanobacterium</taxon>
        <taxon>Candidatus Atelocyanobacterium thalassae</taxon>
    </lineage>
</organism>
<gene>
    <name evidence="2" type="ordered locus">UCYN_01580</name>
</gene>
<dbReference type="AlphaFoldDB" id="D3EN57"/>
<proteinExistence type="predicted"/>
<protein>
    <submittedName>
        <fullName evidence="2">Uncharacterized protein</fullName>
    </submittedName>
</protein>
<dbReference type="PATRIC" id="fig|713887.8.peg.145"/>
<dbReference type="InterPro" id="IPR011990">
    <property type="entry name" value="TPR-like_helical_dom_sf"/>
</dbReference>
<accession>D3EN57</accession>
<evidence type="ECO:0000313" key="2">
    <source>
        <dbReference type="EMBL" id="ADB94907.1"/>
    </source>
</evidence>
<dbReference type="NCBIfam" id="NF041522">
    <property type="entry name" value="TPR_sll0314"/>
    <property type="match status" value="1"/>
</dbReference>
<dbReference type="Proteomes" id="UP000001405">
    <property type="component" value="Chromosome"/>
</dbReference>
<dbReference type="KEGG" id="cyu:UCYN_01580"/>
<name>D3EN57_ATETH</name>
<dbReference type="InterPro" id="IPR019734">
    <property type="entry name" value="TPR_rpt"/>
</dbReference>
<keyword evidence="1" id="KW-0802">TPR repeat</keyword>
<dbReference type="HOGENOM" id="CLU_914700_0_0_3"/>
<dbReference type="Pfam" id="PF13432">
    <property type="entry name" value="TPR_16"/>
    <property type="match status" value="1"/>
</dbReference>
<sequence>MLSFAEDYAQASDPFRKIKPRPIGENTAAAFTEIFKEGNYQKGKSYLQKAIRTEGNEPLAYAIEASLAYSNEDWETMKNSADKTLAVAKKLVSSDLLRGNLYQAVGHFLQGAYTFKMHGPLGAVDKLQLVFDYLDISENIDPQDPEFNLLKGYLELILSVNLPFSSPKDAILRFEKYAAPKYMVDRALFAAYRDLGEYNKAMSYINIALDNNPNNPELHYFKGQLLRKQGKTEESEIKSFNLLKEAYVYFDKAMIKFNQLPKGIQIPLRHDHRAVQDEITSIN</sequence>
<dbReference type="SUPFAM" id="SSF48452">
    <property type="entry name" value="TPR-like"/>
    <property type="match status" value="1"/>
</dbReference>
<dbReference type="InterPro" id="IPR048173">
    <property type="entry name" value="Sll0314-like"/>
</dbReference>
<dbReference type="Gene3D" id="1.25.40.10">
    <property type="entry name" value="Tetratricopeptide repeat domain"/>
    <property type="match status" value="2"/>
</dbReference>
<dbReference type="PROSITE" id="PS50005">
    <property type="entry name" value="TPR"/>
    <property type="match status" value="1"/>
</dbReference>
<evidence type="ECO:0000313" key="3">
    <source>
        <dbReference type="Proteomes" id="UP000001405"/>
    </source>
</evidence>
<evidence type="ECO:0000256" key="1">
    <source>
        <dbReference type="PROSITE-ProRule" id="PRU00339"/>
    </source>
</evidence>
<feature type="repeat" description="TPR" evidence="1">
    <location>
        <begin position="182"/>
        <end position="215"/>
    </location>
</feature>
<reference evidence="2 3" key="1">
    <citation type="journal article" date="2010" name="Nature">
        <title>Metabolic streamlining in an open-ocean nitrogen-fixing cyanobacterium.</title>
        <authorList>
            <person name="Tripp H.J."/>
            <person name="Bench S.R."/>
            <person name="Turk K.A."/>
            <person name="Foster R.A."/>
            <person name="Desany B.A."/>
            <person name="Niazi F."/>
            <person name="Affourtit J.P."/>
            <person name="Zehr J.P."/>
        </authorList>
    </citation>
    <scope>NUCLEOTIDE SEQUENCE [LARGE SCALE GENOMIC DNA]</scope>
    <source>
        <strain evidence="3">ALOHA</strain>
    </source>
</reference>
<dbReference type="STRING" id="1453429.UCYN_01580"/>
<dbReference type="EMBL" id="CP001842">
    <property type="protein sequence ID" value="ADB94907.1"/>
    <property type="molecule type" value="Genomic_DNA"/>
</dbReference>